<keyword evidence="4 6" id="KW-1133">Transmembrane helix</keyword>
<dbReference type="Pfam" id="PF03741">
    <property type="entry name" value="TerC"/>
    <property type="match status" value="1"/>
</dbReference>
<feature type="transmembrane region" description="Helical" evidence="6">
    <location>
        <begin position="86"/>
        <end position="104"/>
    </location>
</feature>
<gene>
    <name evidence="7" type="ORF">DYS74_02660</name>
</gene>
<feature type="transmembrane region" description="Helical" evidence="6">
    <location>
        <begin position="13"/>
        <end position="34"/>
    </location>
</feature>
<evidence type="ECO:0000256" key="5">
    <source>
        <dbReference type="ARBA" id="ARBA00023136"/>
    </source>
</evidence>
<dbReference type="PANTHER" id="PTHR30238">
    <property type="entry name" value="MEMBRANE BOUND PREDICTED REDOX MODULATOR"/>
    <property type="match status" value="1"/>
</dbReference>
<evidence type="ECO:0000256" key="4">
    <source>
        <dbReference type="ARBA" id="ARBA00022989"/>
    </source>
</evidence>
<evidence type="ECO:0000256" key="6">
    <source>
        <dbReference type="SAM" id="Phobius"/>
    </source>
</evidence>
<dbReference type="InterPro" id="IPR022369">
    <property type="entry name" value="Integral_membrane_TerC_rswitch"/>
</dbReference>
<dbReference type="InterPro" id="IPR005496">
    <property type="entry name" value="Integral_membrane_TerC"/>
</dbReference>
<evidence type="ECO:0000313" key="8">
    <source>
        <dbReference type="Proteomes" id="UP000279673"/>
    </source>
</evidence>
<organism evidence="7 8">
    <name type="scientific">Paenirhodobacter hankyongi</name>
    <dbReference type="NCBI Taxonomy" id="2294033"/>
    <lineage>
        <taxon>Bacteria</taxon>
        <taxon>Pseudomonadati</taxon>
        <taxon>Pseudomonadota</taxon>
        <taxon>Alphaproteobacteria</taxon>
        <taxon>Rhodobacterales</taxon>
        <taxon>Rhodobacter group</taxon>
        <taxon>Paenirhodobacter</taxon>
    </lineage>
</organism>
<dbReference type="PANTHER" id="PTHR30238:SF0">
    <property type="entry name" value="THYLAKOID MEMBRANE PROTEIN TERC, CHLOROPLASTIC"/>
    <property type="match status" value="1"/>
</dbReference>
<dbReference type="NCBIfam" id="TIGR03718">
    <property type="entry name" value="R_switched_Alx"/>
    <property type="match status" value="1"/>
</dbReference>
<keyword evidence="5 6" id="KW-0472">Membrane</keyword>
<feature type="transmembrane region" description="Helical" evidence="6">
    <location>
        <begin position="111"/>
        <end position="133"/>
    </location>
</feature>
<dbReference type="Proteomes" id="UP000279673">
    <property type="component" value="Unassembled WGS sequence"/>
</dbReference>
<dbReference type="EMBL" id="RCHI01000002">
    <property type="protein sequence ID" value="RLL72506.1"/>
    <property type="molecule type" value="Genomic_DNA"/>
</dbReference>
<protein>
    <submittedName>
        <fullName evidence="7">TerC family protein</fullName>
    </submittedName>
</protein>
<feature type="transmembrane region" description="Helical" evidence="6">
    <location>
        <begin position="297"/>
        <end position="316"/>
    </location>
</feature>
<dbReference type="GO" id="GO:0016020">
    <property type="term" value="C:membrane"/>
    <property type="evidence" value="ECO:0007669"/>
    <property type="project" value="UniProtKB-SubCell"/>
</dbReference>
<name>A0A421BW29_9RHOB</name>
<dbReference type="AlphaFoldDB" id="A0A421BW29"/>
<feature type="transmembrane region" description="Helical" evidence="6">
    <location>
        <begin position="208"/>
        <end position="232"/>
    </location>
</feature>
<feature type="transmembrane region" description="Helical" evidence="6">
    <location>
        <begin position="46"/>
        <end position="66"/>
    </location>
</feature>
<evidence type="ECO:0000256" key="3">
    <source>
        <dbReference type="ARBA" id="ARBA00022692"/>
    </source>
</evidence>
<comment type="similarity">
    <text evidence="2">Belongs to the TerC family.</text>
</comment>
<feature type="transmembrane region" description="Helical" evidence="6">
    <location>
        <begin position="238"/>
        <end position="258"/>
    </location>
</feature>
<keyword evidence="3 6" id="KW-0812">Transmembrane</keyword>
<keyword evidence="8" id="KW-1185">Reference proteome</keyword>
<reference evidence="7 8" key="1">
    <citation type="submission" date="2018-10" db="EMBL/GenBank/DDBJ databases">
        <title>Rhodobacter sp . BO-81.</title>
        <authorList>
            <person name="Im W.T."/>
        </authorList>
    </citation>
    <scope>NUCLEOTIDE SEQUENCE [LARGE SCALE GENOMIC DNA]</scope>
    <source>
        <strain evidence="7 8">BO-81</strain>
    </source>
</reference>
<evidence type="ECO:0000313" key="7">
    <source>
        <dbReference type="EMBL" id="RLL72506.1"/>
    </source>
</evidence>
<feature type="transmembrane region" description="Helical" evidence="6">
    <location>
        <begin position="139"/>
        <end position="157"/>
    </location>
</feature>
<comment type="caution">
    <text evidence="7">The sequence shown here is derived from an EMBL/GenBank/DDBJ whole genome shotgun (WGS) entry which is preliminary data.</text>
</comment>
<evidence type="ECO:0000256" key="1">
    <source>
        <dbReference type="ARBA" id="ARBA00004141"/>
    </source>
</evidence>
<feature type="transmembrane region" description="Helical" evidence="6">
    <location>
        <begin position="270"/>
        <end position="291"/>
    </location>
</feature>
<sequence>MEFLLFAFLGTPVWMWLVFLALVLALLVLDLGVLNRTDHEIGVAESLRMSALYITLGLSFAGFVWFLKGAEATADYVTAFVVEKTLALDNIFVIALIFGFFRIPRQYQHRVLFWGILGVIVLRGLMIGFGAAIVAQYHWVLYLFAVFLMLTGVKMLFTREEAHPDLSNNPLLKLLRRVLPVTDRIEGHAFTVKQPDRTGRIVRHATPLLLALLMIEFADIIFAVDSVPAVFTITTDPFVVYTSNIFAVLGLRALYFALSAILHRFAYLKYALAILLVFIGSKMFVADLMGWEKFPPVWSLGITVAILATGVVTSLLRTRTGRPA</sequence>
<proteinExistence type="inferred from homology"/>
<evidence type="ECO:0000256" key="2">
    <source>
        <dbReference type="ARBA" id="ARBA00007511"/>
    </source>
</evidence>
<comment type="subcellular location">
    <subcellularLocation>
        <location evidence="1">Membrane</location>
        <topology evidence="1">Multi-pass membrane protein</topology>
    </subcellularLocation>
</comment>
<accession>A0A421BW29</accession>